<organism evidence="3 4">
    <name type="scientific">Candidatus Roizmanbacteria bacterium CG11_big_fil_rev_8_21_14_0_20_36_8</name>
    <dbReference type="NCBI Taxonomy" id="1974856"/>
    <lineage>
        <taxon>Bacteria</taxon>
        <taxon>Candidatus Roizmaniibacteriota</taxon>
    </lineage>
</organism>
<dbReference type="InterPro" id="IPR005000">
    <property type="entry name" value="Aldolase/citrate-lyase_domain"/>
</dbReference>
<dbReference type="Gene3D" id="3.20.20.60">
    <property type="entry name" value="Phosphoenolpyruvate-binding domains"/>
    <property type="match status" value="1"/>
</dbReference>
<feature type="domain" description="HpcH/HpaI aldolase/citrate lyase" evidence="2">
    <location>
        <begin position="68"/>
        <end position="175"/>
    </location>
</feature>
<accession>A0A2M6IU95</accession>
<evidence type="ECO:0000256" key="1">
    <source>
        <dbReference type="ARBA" id="ARBA00022723"/>
    </source>
</evidence>
<dbReference type="AlphaFoldDB" id="A0A2M6IU95"/>
<keyword evidence="3" id="KW-0456">Lyase</keyword>
<keyword evidence="1" id="KW-0479">Metal-binding</keyword>
<dbReference type="InterPro" id="IPR040442">
    <property type="entry name" value="Pyrv_kinase-like_dom_sf"/>
</dbReference>
<sequence>MNLLEQKMVDHLKYLKNDFGVVEVKAEFEAEGSRLYELMRLKEIATLAGLGLVLKIGGAEAITDMFYAKSLGASVIVAPMVESGYAMRKYLEAIDKHFSSDEKKSIEFCAMIETYQAYTNTDSILSQKLGKLVNMIAVGRVDLSGSLEIARTDINCSKILKIVTEVFKKVKSKGIRTTMGGGIAKEAIPFISELISKKLLDRYETRKIVFDGSKKNKNIEEGIVEANRFELMWLENKKNYYDSIATEDDLRLVMLNSRIPPKNE</sequence>
<proteinExistence type="predicted"/>
<protein>
    <submittedName>
        <fullName evidence="3">Citrate lyase beta subunit</fullName>
    </submittedName>
</protein>
<reference evidence="3 4" key="1">
    <citation type="submission" date="2017-09" db="EMBL/GenBank/DDBJ databases">
        <title>Depth-based differentiation of microbial function through sediment-hosted aquifers and enrichment of novel symbionts in the deep terrestrial subsurface.</title>
        <authorList>
            <person name="Probst A.J."/>
            <person name="Ladd B."/>
            <person name="Jarett J.K."/>
            <person name="Geller-Mcgrath D.E."/>
            <person name="Sieber C.M."/>
            <person name="Emerson J.B."/>
            <person name="Anantharaman K."/>
            <person name="Thomas B.C."/>
            <person name="Malmstrom R."/>
            <person name="Stieglmeier M."/>
            <person name="Klingl A."/>
            <person name="Woyke T."/>
            <person name="Ryan C.M."/>
            <person name="Banfield J.F."/>
        </authorList>
    </citation>
    <scope>NUCLEOTIDE SEQUENCE [LARGE SCALE GENOMIC DNA]</scope>
    <source>
        <strain evidence="3">CG11_big_fil_rev_8_21_14_0_20_36_8</strain>
    </source>
</reference>
<dbReference type="InterPro" id="IPR015813">
    <property type="entry name" value="Pyrv/PenolPyrv_kinase-like_dom"/>
</dbReference>
<evidence type="ECO:0000259" key="2">
    <source>
        <dbReference type="Pfam" id="PF03328"/>
    </source>
</evidence>
<dbReference type="SUPFAM" id="SSF51621">
    <property type="entry name" value="Phosphoenolpyruvate/pyruvate domain"/>
    <property type="match status" value="1"/>
</dbReference>
<evidence type="ECO:0000313" key="3">
    <source>
        <dbReference type="EMBL" id="PIQ73486.1"/>
    </source>
</evidence>
<name>A0A2M6IU95_9BACT</name>
<dbReference type="Proteomes" id="UP000231056">
    <property type="component" value="Unassembled WGS sequence"/>
</dbReference>
<dbReference type="GO" id="GO:0016829">
    <property type="term" value="F:lyase activity"/>
    <property type="evidence" value="ECO:0007669"/>
    <property type="project" value="UniProtKB-KW"/>
</dbReference>
<evidence type="ECO:0000313" key="4">
    <source>
        <dbReference type="Proteomes" id="UP000231056"/>
    </source>
</evidence>
<dbReference type="Pfam" id="PF03328">
    <property type="entry name" value="HpcH_HpaI"/>
    <property type="match status" value="1"/>
</dbReference>
<comment type="caution">
    <text evidence="3">The sequence shown here is derived from an EMBL/GenBank/DDBJ whole genome shotgun (WGS) entry which is preliminary data.</text>
</comment>
<gene>
    <name evidence="3" type="ORF">COV58_02250</name>
</gene>
<dbReference type="GO" id="GO:0046872">
    <property type="term" value="F:metal ion binding"/>
    <property type="evidence" value="ECO:0007669"/>
    <property type="project" value="UniProtKB-KW"/>
</dbReference>
<dbReference type="EMBL" id="PCVM01000054">
    <property type="protein sequence ID" value="PIQ73486.1"/>
    <property type="molecule type" value="Genomic_DNA"/>
</dbReference>